<protein>
    <submittedName>
        <fullName evidence="1">Uncharacterized protein</fullName>
    </submittedName>
</protein>
<reference evidence="1 2" key="1">
    <citation type="submission" date="2017-11" db="EMBL/GenBank/DDBJ databases">
        <title>Effect of PGPRs.</title>
        <authorList>
            <person name="Oliva R."/>
            <person name="Nong J."/>
            <person name="Roman V."/>
        </authorList>
    </citation>
    <scope>NUCLEOTIDE SEQUENCE [LARGE SCALE GENOMIC DNA]</scope>
    <source>
        <strain evidence="1">Inb918</strain>
    </source>
</reference>
<evidence type="ECO:0000313" key="1">
    <source>
        <dbReference type="EMBL" id="AZV28543.1"/>
    </source>
</evidence>
<name>A0A3T0JYL5_PSESX</name>
<evidence type="ECO:0000313" key="2">
    <source>
        <dbReference type="Proteomes" id="UP000282760"/>
    </source>
</evidence>
<sequence>MAVALLPRLKPIGVDTALARSLQTGVTTSTTLSVLSEYSDVLSFAPSGGYKAGATAIEIGRELKAIAVRAGFPAATSQSAKAEFDQEAAVYLAQISELQSGEALRNDVWAFLTTVIAPELVSWRFPGESRNRFIGGNRNTFQRLWIRGTGLDRGNDHPDRWGLVKALPEDAMVQIFERSAIASSRRLTTAIAEGWMGASIKTGKGTMESIMRKAIKILRIRNEIIDLSYLSDDHLEMTIAKVFESAMPVASR</sequence>
<proteinExistence type="predicted"/>
<dbReference type="InterPro" id="IPR045920">
    <property type="entry name" value="DUF6339"/>
</dbReference>
<dbReference type="Proteomes" id="UP000282760">
    <property type="component" value="Chromosome"/>
</dbReference>
<accession>A0A3T0JYL5</accession>
<organism evidence="1 2">
    <name type="scientific">Pseudomonas syringae</name>
    <dbReference type="NCBI Taxonomy" id="317"/>
    <lineage>
        <taxon>Bacteria</taxon>
        <taxon>Pseudomonadati</taxon>
        <taxon>Pseudomonadota</taxon>
        <taxon>Gammaproteobacteria</taxon>
        <taxon>Pseudomonadales</taxon>
        <taxon>Pseudomonadaceae</taxon>
        <taxon>Pseudomonas</taxon>
    </lineage>
</organism>
<dbReference type="Pfam" id="PF19866">
    <property type="entry name" value="DUF6339"/>
    <property type="match status" value="1"/>
</dbReference>
<dbReference type="AlphaFoldDB" id="A0A3T0JYL5"/>
<dbReference type="EMBL" id="CP024646">
    <property type="protein sequence ID" value="AZV28543.1"/>
    <property type="molecule type" value="Genomic_DNA"/>
</dbReference>
<gene>
    <name evidence="1" type="ORF">CT157_21845</name>
</gene>